<comment type="caution">
    <text evidence="2">The sequence shown here is derived from an EMBL/GenBank/DDBJ whole genome shotgun (WGS) entry which is preliminary data.</text>
</comment>
<dbReference type="AlphaFoldDB" id="A0A8S9XRX5"/>
<sequence length="376" mass="42764">MFCKVFTNGTGNYVFMNPNCNIKLIYEYLRVVADIPDEFEIDLCSESGYLLGLYDAECTSSGLTYLKPRASYYIFIFSYEENKPDLFEPRPLMDFTDSDFVLVFRQIKKNFGIPKDEVTNEEDAVLIFEHMLTAYEERVATDREASTHLSEDDATKSVTLVGSTGRRGSRKSISKNGPCKILQTWREEKRAKLAALTATPSEELLDAYQSTRRRSRKSQMSFRDVPSLMVGEEIEEEHDNLLTHKQKLHSVTKKGKKGDKKKKAAKDTNRVSEKQDDILRKAPTSYRLPKVNITPENSEVSTMSKSLANINLDHSNEIKTFVSIREFFRSHSSSTVDLQKPASDELSEGNIISDPAIEKNKGNLHVGPKKRSTRTK</sequence>
<dbReference type="OrthoDB" id="2109241at2759"/>
<accession>A0A8S9XRX5</accession>
<feature type="compositionally biased region" description="Basic residues" evidence="1">
    <location>
        <begin position="244"/>
        <end position="264"/>
    </location>
</feature>
<protein>
    <submittedName>
        <fullName evidence="2">Uncharacterized protein</fullName>
    </submittedName>
</protein>
<feature type="compositionally biased region" description="Basic and acidic residues" evidence="1">
    <location>
        <begin position="265"/>
        <end position="276"/>
    </location>
</feature>
<organism evidence="2 3">
    <name type="scientific">Apolygus lucorum</name>
    <name type="common">Small green plant bug</name>
    <name type="synonym">Lygocoris lucorum</name>
    <dbReference type="NCBI Taxonomy" id="248454"/>
    <lineage>
        <taxon>Eukaryota</taxon>
        <taxon>Metazoa</taxon>
        <taxon>Ecdysozoa</taxon>
        <taxon>Arthropoda</taxon>
        <taxon>Hexapoda</taxon>
        <taxon>Insecta</taxon>
        <taxon>Pterygota</taxon>
        <taxon>Neoptera</taxon>
        <taxon>Paraneoptera</taxon>
        <taxon>Hemiptera</taxon>
        <taxon>Heteroptera</taxon>
        <taxon>Panheteroptera</taxon>
        <taxon>Cimicomorpha</taxon>
        <taxon>Miridae</taxon>
        <taxon>Mirini</taxon>
        <taxon>Apolygus</taxon>
    </lineage>
</organism>
<name>A0A8S9XRX5_APOLU</name>
<reference evidence="2" key="1">
    <citation type="journal article" date="2021" name="Mol. Ecol. Resour.">
        <title>Apolygus lucorum genome provides insights into omnivorousness and mesophyll feeding.</title>
        <authorList>
            <person name="Liu Y."/>
            <person name="Liu H."/>
            <person name="Wang H."/>
            <person name="Huang T."/>
            <person name="Liu B."/>
            <person name="Yang B."/>
            <person name="Yin L."/>
            <person name="Li B."/>
            <person name="Zhang Y."/>
            <person name="Zhang S."/>
            <person name="Jiang F."/>
            <person name="Zhang X."/>
            <person name="Ren Y."/>
            <person name="Wang B."/>
            <person name="Wang S."/>
            <person name="Lu Y."/>
            <person name="Wu K."/>
            <person name="Fan W."/>
            <person name="Wang G."/>
        </authorList>
    </citation>
    <scope>NUCLEOTIDE SEQUENCE</scope>
    <source>
        <strain evidence="2">12Hb</strain>
    </source>
</reference>
<feature type="compositionally biased region" description="Basic residues" evidence="1">
    <location>
        <begin position="367"/>
        <end position="376"/>
    </location>
</feature>
<feature type="region of interest" description="Disordered" evidence="1">
    <location>
        <begin position="332"/>
        <end position="376"/>
    </location>
</feature>
<keyword evidence="3" id="KW-1185">Reference proteome</keyword>
<evidence type="ECO:0000256" key="1">
    <source>
        <dbReference type="SAM" id="MobiDB-lite"/>
    </source>
</evidence>
<feature type="region of interest" description="Disordered" evidence="1">
    <location>
        <begin position="243"/>
        <end position="276"/>
    </location>
</feature>
<proteinExistence type="predicted"/>
<evidence type="ECO:0000313" key="2">
    <source>
        <dbReference type="EMBL" id="KAF6211374.1"/>
    </source>
</evidence>
<dbReference type="Proteomes" id="UP000466442">
    <property type="component" value="Unassembled WGS sequence"/>
</dbReference>
<dbReference type="EMBL" id="WIXP02000004">
    <property type="protein sequence ID" value="KAF6211374.1"/>
    <property type="molecule type" value="Genomic_DNA"/>
</dbReference>
<gene>
    <name evidence="2" type="ORF">GE061_011886</name>
</gene>
<evidence type="ECO:0000313" key="3">
    <source>
        <dbReference type="Proteomes" id="UP000466442"/>
    </source>
</evidence>
<dbReference type="InterPro" id="IPR039471">
    <property type="entry name" value="CXorf65-like"/>
</dbReference>
<dbReference type="Pfam" id="PF15874">
    <property type="entry name" value="Il2rg"/>
    <property type="match status" value="1"/>
</dbReference>